<organism evidence="1 2">
    <name type="scientific">Spirosoma fluviale</name>
    <dbReference type="NCBI Taxonomy" id="1597977"/>
    <lineage>
        <taxon>Bacteria</taxon>
        <taxon>Pseudomonadati</taxon>
        <taxon>Bacteroidota</taxon>
        <taxon>Cytophagia</taxon>
        <taxon>Cytophagales</taxon>
        <taxon>Cytophagaceae</taxon>
        <taxon>Spirosoma</taxon>
    </lineage>
</organism>
<accession>A0A286G6B5</accession>
<sequence>MNYALVKGYNFERLSFGNTICLNILIKEQSLVGVYTGNQ</sequence>
<evidence type="ECO:0000313" key="1">
    <source>
        <dbReference type="EMBL" id="SOD90514.1"/>
    </source>
</evidence>
<dbReference type="Proteomes" id="UP000219452">
    <property type="component" value="Unassembled WGS sequence"/>
</dbReference>
<protein>
    <submittedName>
        <fullName evidence="1">Uncharacterized protein</fullName>
    </submittedName>
</protein>
<dbReference type="AlphaFoldDB" id="A0A286G6B5"/>
<evidence type="ECO:0000313" key="2">
    <source>
        <dbReference type="Proteomes" id="UP000219452"/>
    </source>
</evidence>
<reference evidence="2" key="1">
    <citation type="submission" date="2017-09" db="EMBL/GenBank/DDBJ databases">
        <authorList>
            <person name="Varghese N."/>
            <person name="Submissions S."/>
        </authorList>
    </citation>
    <scope>NUCLEOTIDE SEQUENCE [LARGE SCALE GENOMIC DNA]</scope>
    <source>
        <strain evidence="2">DSM 29961</strain>
    </source>
</reference>
<dbReference type="EMBL" id="OCNH01000002">
    <property type="protein sequence ID" value="SOD90514.1"/>
    <property type="molecule type" value="Genomic_DNA"/>
</dbReference>
<keyword evidence="2" id="KW-1185">Reference proteome</keyword>
<name>A0A286G6B5_9BACT</name>
<proteinExistence type="predicted"/>
<gene>
    <name evidence="1" type="ORF">SAMN06269250_3446</name>
</gene>